<dbReference type="Proteomes" id="UP000019464">
    <property type="component" value="Unassembled WGS sequence"/>
</dbReference>
<comment type="caution">
    <text evidence="6">The sequence shown here is derived from an EMBL/GenBank/DDBJ whole genome shotgun (WGS) entry which is preliminary data.</text>
</comment>
<keyword evidence="2 4" id="KW-0560">Oxidoreductase</keyword>
<comment type="cofactor">
    <cofactor evidence="1 4">
        <name>thiamine diphosphate</name>
        <dbReference type="ChEBI" id="CHEBI:58937"/>
    </cofactor>
</comment>
<dbReference type="Pfam" id="PF00676">
    <property type="entry name" value="E1_dh"/>
    <property type="match status" value="1"/>
</dbReference>
<protein>
    <recommendedName>
        <fullName evidence="4">2-oxoisovalerate dehydrogenase subunit alpha</fullName>
        <ecNumber evidence="4">1.2.4.4</ecNumber>
    </recommendedName>
    <alternativeName>
        <fullName evidence="4">Branched-chain alpha-keto acid dehydrogenase E1 component alpha chain</fullName>
    </alternativeName>
</protein>
<dbReference type="EMBL" id="AONB01000018">
    <property type="protein sequence ID" value="EXJ09986.1"/>
    <property type="molecule type" value="Genomic_DNA"/>
</dbReference>
<dbReference type="InterPro" id="IPR001017">
    <property type="entry name" value="DH_E1"/>
</dbReference>
<proteinExistence type="inferred from homology"/>
<evidence type="ECO:0000259" key="5">
    <source>
        <dbReference type="Pfam" id="PF00676"/>
    </source>
</evidence>
<evidence type="ECO:0000256" key="4">
    <source>
        <dbReference type="RuleBase" id="RU365014"/>
    </source>
</evidence>
<feature type="domain" description="Dehydrogenase E1 component" evidence="5">
    <location>
        <begin position="57"/>
        <end position="134"/>
    </location>
</feature>
<sequence length="148" mass="16821">MTDKRKTDALIVHRPVFIDSSQLSIPTLRILKDDGTLYPDASLPDIDEALALKIYDTFLFIRALDERMLASQRQGRISFYMTETGEEAADIGSTAALTPDDMIMAQYREQGALAFRGFSLDQFMNQIFSNELDLAKDAKCQFIMVRKR</sequence>
<evidence type="ECO:0000256" key="2">
    <source>
        <dbReference type="ARBA" id="ARBA00023002"/>
    </source>
</evidence>
<accession>W9UZ47</accession>
<dbReference type="Gene3D" id="3.40.50.970">
    <property type="match status" value="1"/>
</dbReference>
<evidence type="ECO:0000313" key="7">
    <source>
        <dbReference type="Proteomes" id="UP000019464"/>
    </source>
</evidence>
<dbReference type="PATRIC" id="fig|1229521.3.peg.3172"/>
<dbReference type="SUPFAM" id="SSF52518">
    <property type="entry name" value="Thiamin diphosphate-binding fold (THDP-binding)"/>
    <property type="match status" value="1"/>
</dbReference>
<reference evidence="7" key="1">
    <citation type="submission" date="2012-11" db="EMBL/GenBank/DDBJ databases">
        <authorList>
            <person name="Singh A."/>
            <person name="Pinnaka A.K."/>
            <person name="Vaidya B."/>
        </authorList>
    </citation>
    <scope>NUCLEOTIDE SEQUENCE [LARGE SCALE GENOMIC DNA]</scope>
    <source>
        <strain evidence="7">AK23</strain>
    </source>
</reference>
<comment type="similarity">
    <text evidence="4">Belongs to the BCKDHA family.</text>
</comment>
<dbReference type="InterPro" id="IPR029061">
    <property type="entry name" value="THDP-binding"/>
</dbReference>
<gene>
    <name evidence="6" type="primary">bkdA1</name>
    <name evidence="6" type="ORF">D791_03140</name>
</gene>
<reference evidence="6 7" key="2">
    <citation type="journal article" date="2015" name="Syst. Appl. Microbiol.">
        <title>Nitrincola nitratireducens sp. nov. isolated from a haloalkaline crater lake.</title>
        <authorList>
            <person name="Singh A."/>
            <person name="Vaidya B."/>
            <person name="Tanuku N.R."/>
            <person name="Pinnaka A.K."/>
        </authorList>
    </citation>
    <scope>NUCLEOTIDE SEQUENCE [LARGE SCALE GENOMIC DNA]</scope>
    <source>
        <strain evidence="6 7">AK23</strain>
    </source>
</reference>
<evidence type="ECO:0000256" key="3">
    <source>
        <dbReference type="ARBA" id="ARBA00023052"/>
    </source>
</evidence>
<dbReference type="GO" id="GO:0003863">
    <property type="term" value="F:branched-chain 2-oxo acid dehydrogenase activity"/>
    <property type="evidence" value="ECO:0007669"/>
    <property type="project" value="UniProtKB-EC"/>
</dbReference>
<dbReference type="STRING" id="1229521.D791_03140"/>
<organism evidence="6 7">
    <name type="scientific">Nitrincola nitratireducens</name>
    <dbReference type="NCBI Taxonomy" id="1229521"/>
    <lineage>
        <taxon>Bacteria</taxon>
        <taxon>Pseudomonadati</taxon>
        <taxon>Pseudomonadota</taxon>
        <taxon>Gammaproteobacteria</taxon>
        <taxon>Oceanospirillales</taxon>
        <taxon>Oceanospirillaceae</taxon>
        <taxon>Nitrincola</taxon>
    </lineage>
</organism>
<dbReference type="PANTHER" id="PTHR43380">
    <property type="entry name" value="2-OXOISOVALERATE DEHYDROGENASE SUBUNIT ALPHA, MITOCHONDRIAL"/>
    <property type="match status" value="1"/>
</dbReference>
<dbReference type="EC" id="1.2.4.4" evidence="4"/>
<dbReference type="PANTHER" id="PTHR43380:SF1">
    <property type="entry name" value="2-OXOISOVALERATE DEHYDROGENASE SUBUNIT ALPHA, MITOCHONDRIAL"/>
    <property type="match status" value="1"/>
</dbReference>
<comment type="catalytic activity">
    <reaction evidence="4">
        <text>N(6)-[(R)-lipoyl]-L-lysyl-[protein] + 3-methyl-2-oxobutanoate + H(+) = N(6)-[(R)-S(8)-2-methylpropanoyldihydrolipoyl]-L-lysyl-[protein] + CO2</text>
        <dbReference type="Rhea" id="RHEA:13457"/>
        <dbReference type="Rhea" id="RHEA-COMP:10474"/>
        <dbReference type="Rhea" id="RHEA-COMP:10497"/>
        <dbReference type="ChEBI" id="CHEBI:11851"/>
        <dbReference type="ChEBI" id="CHEBI:15378"/>
        <dbReference type="ChEBI" id="CHEBI:16526"/>
        <dbReference type="ChEBI" id="CHEBI:83099"/>
        <dbReference type="ChEBI" id="CHEBI:83142"/>
        <dbReference type="EC" id="1.2.4.4"/>
    </reaction>
</comment>
<dbReference type="InterPro" id="IPR050771">
    <property type="entry name" value="Alpha-ketoacid_DH_E1_comp"/>
</dbReference>
<evidence type="ECO:0000256" key="1">
    <source>
        <dbReference type="ARBA" id="ARBA00001964"/>
    </source>
</evidence>
<evidence type="ECO:0000313" key="6">
    <source>
        <dbReference type="EMBL" id="EXJ09986.1"/>
    </source>
</evidence>
<dbReference type="AlphaFoldDB" id="W9UZ47"/>
<keyword evidence="3 4" id="KW-0786">Thiamine pyrophosphate</keyword>
<dbReference type="GO" id="GO:0009083">
    <property type="term" value="P:branched-chain amino acid catabolic process"/>
    <property type="evidence" value="ECO:0007669"/>
    <property type="project" value="TreeGrafter"/>
</dbReference>
<name>W9UZ47_9GAMM</name>
<comment type="function">
    <text evidence="4">The branched-chain alpha-keto dehydrogenase complex catalyzes the overall conversion of alpha-keto acids to acyl-CoA and CO(2). It contains multiple copies of three enzymatic components: branched-chain alpha-keto acid decarboxylase (E1), lipoamide acyltransferase (E2) and lipoamide dehydrogenase (E3).</text>
</comment>
<keyword evidence="7" id="KW-1185">Reference proteome</keyword>